<dbReference type="Gene3D" id="3.30.70.100">
    <property type="match status" value="1"/>
</dbReference>
<dbReference type="RefSeq" id="XP_040772849.1">
    <property type="nucleotide sequence ID" value="XM_040923802.1"/>
</dbReference>
<dbReference type="OrthoDB" id="3830579at2759"/>
<evidence type="ECO:0000313" key="2">
    <source>
        <dbReference type="Proteomes" id="UP000803844"/>
    </source>
</evidence>
<reference evidence="1" key="1">
    <citation type="journal article" date="2020" name="Phytopathology">
        <title>Genome sequence of the chestnut blight fungus Cryphonectria parasitica EP155: A fundamental resource for an archetypical invasive plant pathogen.</title>
        <authorList>
            <person name="Crouch J.A."/>
            <person name="Dawe A."/>
            <person name="Aerts A."/>
            <person name="Barry K."/>
            <person name="Churchill A.C.L."/>
            <person name="Grimwood J."/>
            <person name="Hillman B."/>
            <person name="Milgroom M.G."/>
            <person name="Pangilinan J."/>
            <person name="Smith M."/>
            <person name="Salamov A."/>
            <person name="Schmutz J."/>
            <person name="Yadav J."/>
            <person name="Grigoriev I.V."/>
            <person name="Nuss D."/>
        </authorList>
    </citation>
    <scope>NUCLEOTIDE SEQUENCE</scope>
    <source>
        <strain evidence="1">EP155</strain>
    </source>
</reference>
<evidence type="ECO:0000313" key="1">
    <source>
        <dbReference type="EMBL" id="KAF3761870.1"/>
    </source>
</evidence>
<dbReference type="GeneID" id="63840931"/>
<organism evidence="1 2">
    <name type="scientific">Cryphonectria parasitica (strain ATCC 38755 / EP155)</name>
    <dbReference type="NCBI Taxonomy" id="660469"/>
    <lineage>
        <taxon>Eukaryota</taxon>
        <taxon>Fungi</taxon>
        <taxon>Dikarya</taxon>
        <taxon>Ascomycota</taxon>
        <taxon>Pezizomycotina</taxon>
        <taxon>Sordariomycetes</taxon>
        <taxon>Sordariomycetidae</taxon>
        <taxon>Diaporthales</taxon>
        <taxon>Cryphonectriaceae</taxon>
        <taxon>Cryphonectria-Endothia species complex</taxon>
        <taxon>Cryphonectria</taxon>
    </lineage>
</organism>
<sequence>MPVTEVGCMTVRPGLDVMNETTREGKIVTTAWKAVTSEKTGPYRVSWGLEEENPVNFWAFFDFASVEEHQKFAQEHGSGIVKDFPEVFDRGLFTKHIDVNPYPAAALKSPVTEIMLAFFPSDVSDELKTAASDRVARFSETSLKKCADVQAVSFGWGVENDFPVRGGEEGQKGSMLIALIGWPSIDAHMKYRETDLFKDSVPLIRGIEGLTALGMFHVKSQNMENEVRKV</sequence>
<name>A0A9P5CLI6_CRYP1</name>
<dbReference type="EMBL" id="MU032351">
    <property type="protein sequence ID" value="KAF3761870.1"/>
    <property type="molecule type" value="Genomic_DNA"/>
</dbReference>
<gene>
    <name evidence="1" type="ORF">M406DRAFT_358121</name>
</gene>
<accession>A0A9P5CLI6</accession>
<dbReference type="AlphaFoldDB" id="A0A9P5CLI6"/>
<comment type="caution">
    <text evidence="1">The sequence shown here is derived from an EMBL/GenBank/DDBJ whole genome shotgun (WGS) entry which is preliminary data.</text>
</comment>
<keyword evidence="2" id="KW-1185">Reference proteome</keyword>
<proteinExistence type="predicted"/>
<dbReference type="Proteomes" id="UP000803844">
    <property type="component" value="Unassembled WGS sequence"/>
</dbReference>
<evidence type="ECO:0008006" key="3">
    <source>
        <dbReference type="Google" id="ProtNLM"/>
    </source>
</evidence>
<protein>
    <recommendedName>
        <fullName evidence="3">ABM domain-containing protein</fullName>
    </recommendedName>
</protein>